<sequence>MVQPTFLAHNVGMLEHAIAAKLAVLGLDPANAKQMRDLAREALDTDAEHLTQHFYSSTLEPRVRAELLGLIALMFQTMASAASMGEELHGGPVWKAVARAIYEEAEARGLIPTKGA</sequence>
<reference evidence="1 2" key="1">
    <citation type="journal article" date="2020" name="Curr. Microbiol.">
        <title>Tepidiphilus baoligensis sp. nov., a Novel Bacterium of the Family Hydrogenophilaceae Isolated from an Oil Reservoir.</title>
        <authorList>
            <person name="Zhang X."/>
            <person name="Wang G."/>
            <person name="Ma X."/>
            <person name="Yu J."/>
            <person name="You J."/>
            <person name="Xue Y."/>
            <person name="Ma Y."/>
        </authorList>
    </citation>
    <scope>NUCLEOTIDE SEQUENCE [LARGE SCALE GENOMIC DNA]</scope>
    <source>
        <strain evidence="1 2">B18-69</strain>
    </source>
</reference>
<gene>
    <name evidence="1" type="ORF">GV368_01880</name>
</gene>
<comment type="caution">
    <text evidence="1">The sequence shown here is derived from an EMBL/GenBank/DDBJ whole genome shotgun (WGS) entry which is preliminary data.</text>
</comment>
<dbReference type="RefSeq" id="WP_169115024.1">
    <property type="nucleotide sequence ID" value="NZ_JAAAUB010000002.1"/>
</dbReference>
<accession>A0ABX1QIM9</accession>
<protein>
    <submittedName>
        <fullName evidence="1">Uncharacterized protein</fullName>
    </submittedName>
</protein>
<proteinExistence type="predicted"/>
<organism evidence="1 2">
    <name type="scientific">Tepidiphilus baoligensis</name>
    <dbReference type="NCBI Taxonomy" id="2698687"/>
    <lineage>
        <taxon>Bacteria</taxon>
        <taxon>Pseudomonadati</taxon>
        <taxon>Pseudomonadota</taxon>
        <taxon>Hydrogenophilia</taxon>
        <taxon>Hydrogenophilales</taxon>
        <taxon>Hydrogenophilaceae</taxon>
        <taxon>Tepidiphilus</taxon>
    </lineage>
</organism>
<keyword evidence="2" id="KW-1185">Reference proteome</keyword>
<evidence type="ECO:0000313" key="2">
    <source>
        <dbReference type="Proteomes" id="UP000669605"/>
    </source>
</evidence>
<dbReference type="EMBL" id="JAAAUB010000002">
    <property type="protein sequence ID" value="NMH15878.1"/>
    <property type="molecule type" value="Genomic_DNA"/>
</dbReference>
<dbReference type="Proteomes" id="UP000669605">
    <property type="component" value="Unassembled WGS sequence"/>
</dbReference>
<evidence type="ECO:0000313" key="1">
    <source>
        <dbReference type="EMBL" id="NMH15878.1"/>
    </source>
</evidence>
<name>A0ABX1QIM9_9PROT</name>